<feature type="transmembrane region" description="Helical" evidence="1">
    <location>
        <begin position="28"/>
        <end position="51"/>
    </location>
</feature>
<sequence>MDFWLLLLAGCFLSLMQSLNGELSGYLGIFEVTFIVHSIGAVLLILYLKLVKRQKIRLRGIPPYLYAAGFLGVALVSTNAYCTPRIGVATAVALSVTGQMVLSAIIDHFGLLGMKKTAFKARRLPAFCLMAAGLVLLVCF</sequence>
<protein>
    <submittedName>
        <fullName evidence="2">Uncharacterized protein conserved in bacteria</fullName>
    </submittedName>
</protein>
<dbReference type="InterPro" id="IPR006750">
    <property type="entry name" value="YdcZ"/>
</dbReference>
<accession>A0A1C6J7I7</accession>
<keyword evidence="1" id="KW-0472">Membrane</keyword>
<keyword evidence="1" id="KW-1133">Transmembrane helix</keyword>
<reference evidence="2" key="1">
    <citation type="submission" date="2015-09" db="EMBL/GenBank/DDBJ databases">
        <authorList>
            <consortium name="Pathogen Informatics"/>
        </authorList>
    </citation>
    <scope>NUCLEOTIDE SEQUENCE</scope>
    <source>
        <strain evidence="2">2789STDY5834896</strain>
    </source>
</reference>
<name>A0A1C6J7I7_9FIRM</name>
<dbReference type="PANTHER" id="PTHR34821:SF2">
    <property type="entry name" value="INNER MEMBRANE PROTEIN YDCZ"/>
    <property type="match status" value="1"/>
</dbReference>
<proteinExistence type="predicted"/>
<organism evidence="2">
    <name type="scientific">uncultured Anaerotruncus sp</name>
    <dbReference type="NCBI Taxonomy" id="905011"/>
    <lineage>
        <taxon>Bacteria</taxon>
        <taxon>Bacillati</taxon>
        <taxon>Bacillota</taxon>
        <taxon>Clostridia</taxon>
        <taxon>Eubacteriales</taxon>
        <taxon>Oscillospiraceae</taxon>
        <taxon>Anaerotruncus</taxon>
        <taxon>environmental samples</taxon>
    </lineage>
</organism>
<gene>
    <name evidence="2" type="ORF">SAMEA3545359_01971</name>
</gene>
<keyword evidence="1" id="KW-0812">Transmembrane</keyword>
<evidence type="ECO:0000313" key="2">
    <source>
        <dbReference type="EMBL" id="SCJ77949.1"/>
    </source>
</evidence>
<dbReference type="AlphaFoldDB" id="A0A1C6J7I7"/>
<dbReference type="PANTHER" id="PTHR34821">
    <property type="entry name" value="INNER MEMBRANE PROTEIN YDCZ"/>
    <property type="match status" value="1"/>
</dbReference>
<feature type="transmembrane region" description="Helical" evidence="1">
    <location>
        <begin position="87"/>
        <end position="109"/>
    </location>
</feature>
<dbReference type="Pfam" id="PF04657">
    <property type="entry name" value="DMT_YdcZ"/>
    <property type="match status" value="1"/>
</dbReference>
<dbReference type="GO" id="GO:0005886">
    <property type="term" value="C:plasma membrane"/>
    <property type="evidence" value="ECO:0007669"/>
    <property type="project" value="TreeGrafter"/>
</dbReference>
<evidence type="ECO:0000256" key="1">
    <source>
        <dbReference type="SAM" id="Phobius"/>
    </source>
</evidence>
<dbReference type="EMBL" id="FMHG01000001">
    <property type="protein sequence ID" value="SCJ77949.1"/>
    <property type="molecule type" value="Genomic_DNA"/>
</dbReference>
<feature type="transmembrane region" description="Helical" evidence="1">
    <location>
        <begin position="63"/>
        <end position="81"/>
    </location>
</feature>